<protein>
    <submittedName>
        <fullName evidence="2">Gp4</fullName>
    </submittedName>
</protein>
<dbReference type="EMBL" id="FLQS01000010">
    <property type="protein sequence ID" value="SBS73798.1"/>
    <property type="molecule type" value="Genomic_DNA"/>
</dbReference>
<evidence type="ECO:0000313" key="2">
    <source>
        <dbReference type="EMBL" id="SBS73798.1"/>
    </source>
</evidence>
<sequence>MMATTARRKPTTTERGLGHRHQQAAAALRRKHQDGAPCDWCGKPMYLADERNWDYDPDLPRSGHLEADHGAMTRAEAVRKGLLIPLPDRLLHRRCNQQRGDGVNDHLAVAGRGTAEPEVLAMDWPW</sequence>
<feature type="region of interest" description="Disordered" evidence="1">
    <location>
        <begin position="1"/>
        <end position="34"/>
    </location>
</feature>
<organism evidence="2">
    <name type="scientific">uncultured Mycobacterium sp</name>
    <dbReference type="NCBI Taxonomy" id="171292"/>
    <lineage>
        <taxon>Bacteria</taxon>
        <taxon>Bacillati</taxon>
        <taxon>Actinomycetota</taxon>
        <taxon>Actinomycetes</taxon>
        <taxon>Mycobacteriales</taxon>
        <taxon>Mycobacteriaceae</taxon>
        <taxon>Mycobacterium</taxon>
        <taxon>environmental samples</taxon>
    </lineage>
</organism>
<proteinExistence type="predicted"/>
<feature type="compositionally biased region" description="Basic residues" evidence="1">
    <location>
        <begin position="1"/>
        <end position="10"/>
    </location>
</feature>
<gene>
    <name evidence="2" type="ORF">MHPYR_180067</name>
</gene>
<reference evidence="2" key="1">
    <citation type="submission" date="2016-03" db="EMBL/GenBank/DDBJ databases">
        <authorList>
            <person name="Ploux O."/>
        </authorList>
    </citation>
    <scope>NUCLEOTIDE SEQUENCE</scope>
    <source>
        <strain evidence="2">UC10</strain>
    </source>
</reference>
<dbReference type="AlphaFoldDB" id="A0A1Y5PD05"/>
<evidence type="ECO:0000256" key="1">
    <source>
        <dbReference type="SAM" id="MobiDB-lite"/>
    </source>
</evidence>
<accession>A0A1Y5PD05</accession>
<name>A0A1Y5PD05_9MYCO</name>
<feature type="compositionally biased region" description="Basic residues" evidence="1">
    <location>
        <begin position="18"/>
        <end position="32"/>
    </location>
</feature>